<accession>A0A1I6HFM9</accession>
<keyword evidence="1" id="KW-1133">Transmembrane helix</keyword>
<dbReference type="RefSeq" id="WP_089880519.1">
    <property type="nucleotide sequence ID" value="NZ_FOYS01000003.1"/>
</dbReference>
<dbReference type="Proteomes" id="UP000243250">
    <property type="component" value="Unassembled WGS sequence"/>
</dbReference>
<dbReference type="OrthoDB" id="169315at2157"/>
<protein>
    <submittedName>
        <fullName evidence="2">Uncharacterized protein</fullName>
    </submittedName>
</protein>
<feature type="transmembrane region" description="Helical" evidence="1">
    <location>
        <begin position="109"/>
        <end position="129"/>
    </location>
</feature>
<feature type="transmembrane region" description="Helical" evidence="1">
    <location>
        <begin position="211"/>
        <end position="233"/>
    </location>
</feature>
<gene>
    <name evidence="2" type="ORF">SAMN04488124_2166</name>
</gene>
<dbReference type="EMBL" id="FOYS01000003">
    <property type="protein sequence ID" value="SFR53077.1"/>
    <property type="molecule type" value="Genomic_DNA"/>
</dbReference>
<keyword evidence="1" id="KW-0472">Membrane</keyword>
<dbReference type="InterPro" id="IPR045466">
    <property type="entry name" value="DUF6498"/>
</dbReference>
<keyword evidence="1" id="KW-0812">Transmembrane</keyword>
<dbReference type="AlphaFoldDB" id="A0A1I6HFM9"/>
<name>A0A1I6HFM9_9EURY</name>
<proteinExistence type="predicted"/>
<dbReference type="Pfam" id="PF20108">
    <property type="entry name" value="DUF6498"/>
    <property type="match status" value="1"/>
</dbReference>
<evidence type="ECO:0000256" key="1">
    <source>
        <dbReference type="SAM" id="Phobius"/>
    </source>
</evidence>
<sequence>MSLRRNDGVGTLAFAPTLLSNLLPLVGVVALDWRVVEVLTIYWLELGTTFLVYGVAALFARRPVVLDGRNLHLPGVSRDTDRRGKWERDPSSVALPGPLPPVYPRNLRLVRMSLIWGFGFLALPLFGNWGLVGDVLSPALALTALAMVASHLDQLRREYFGEKQYEEMSAHMVLEIPGRLLFFAACYLALVGSAGIVLALFAVGVDDSNTVLLTAFEAELAVVTVVVFGMLFVEWSRFRAEHDPDPSGLATWFLPENPRE</sequence>
<feature type="transmembrane region" description="Helical" evidence="1">
    <location>
        <begin position="12"/>
        <end position="35"/>
    </location>
</feature>
<keyword evidence="3" id="KW-1185">Reference proteome</keyword>
<evidence type="ECO:0000313" key="3">
    <source>
        <dbReference type="Proteomes" id="UP000243250"/>
    </source>
</evidence>
<feature type="transmembrane region" description="Helical" evidence="1">
    <location>
        <begin position="180"/>
        <end position="205"/>
    </location>
</feature>
<dbReference type="STRING" id="555875.SAMN04488124_2166"/>
<reference evidence="3" key="1">
    <citation type="submission" date="2016-10" db="EMBL/GenBank/DDBJ databases">
        <authorList>
            <person name="Varghese N."/>
            <person name="Submissions S."/>
        </authorList>
    </citation>
    <scope>NUCLEOTIDE SEQUENCE [LARGE SCALE GENOMIC DNA]</scope>
    <source>
        <strain evidence="3">CGMCC 1.8711</strain>
    </source>
</reference>
<evidence type="ECO:0000313" key="2">
    <source>
        <dbReference type="EMBL" id="SFR53077.1"/>
    </source>
</evidence>
<feature type="transmembrane region" description="Helical" evidence="1">
    <location>
        <begin position="41"/>
        <end position="60"/>
    </location>
</feature>
<organism evidence="2 3">
    <name type="scientific">Halogeometricum limi</name>
    <dbReference type="NCBI Taxonomy" id="555875"/>
    <lineage>
        <taxon>Archaea</taxon>
        <taxon>Methanobacteriati</taxon>
        <taxon>Methanobacteriota</taxon>
        <taxon>Stenosarchaea group</taxon>
        <taxon>Halobacteria</taxon>
        <taxon>Halobacteriales</taxon>
        <taxon>Haloferacaceae</taxon>
        <taxon>Halogeometricum</taxon>
    </lineage>
</organism>